<evidence type="ECO:0000313" key="7">
    <source>
        <dbReference type="EMBL" id="ORX33656.1"/>
    </source>
</evidence>
<dbReference type="AlphaFoldDB" id="A0A1Y1U809"/>
<evidence type="ECO:0000256" key="3">
    <source>
        <dbReference type="ARBA" id="ARBA00022989"/>
    </source>
</evidence>
<gene>
    <name evidence="7" type="ORF">BD324DRAFT_643827</name>
</gene>
<dbReference type="OrthoDB" id="5348404at2759"/>
<protein>
    <submittedName>
        <fullName evidence="7">Organic solute transporter Ostalpha-domain-containing protein</fullName>
    </submittedName>
</protein>
<dbReference type="SMART" id="SM01417">
    <property type="entry name" value="Solute_trans_a"/>
    <property type="match status" value="1"/>
</dbReference>
<feature type="compositionally biased region" description="Basic and acidic residues" evidence="5">
    <location>
        <begin position="722"/>
        <end position="734"/>
    </location>
</feature>
<reference evidence="7 8" key="1">
    <citation type="submission" date="2017-03" db="EMBL/GenBank/DDBJ databases">
        <title>Widespread Adenine N6-methylation of Active Genes in Fungi.</title>
        <authorList>
            <consortium name="DOE Joint Genome Institute"/>
            <person name="Mondo S.J."/>
            <person name="Dannebaum R.O."/>
            <person name="Kuo R.C."/>
            <person name="Louie K.B."/>
            <person name="Bewick A.J."/>
            <person name="Labutti K."/>
            <person name="Haridas S."/>
            <person name="Kuo A."/>
            <person name="Salamov A."/>
            <person name="Ahrendt S.R."/>
            <person name="Lau R."/>
            <person name="Bowen B.P."/>
            <person name="Lipzen A."/>
            <person name="Sullivan W."/>
            <person name="Andreopoulos W.B."/>
            <person name="Clum A."/>
            <person name="Lindquist E."/>
            <person name="Daum C."/>
            <person name="Northen T.R."/>
            <person name="Ramamoorthy G."/>
            <person name="Schmitz R.J."/>
            <person name="Gryganskyi A."/>
            <person name="Culley D."/>
            <person name="Magnuson J."/>
            <person name="James T.Y."/>
            <person name="O'Malley M.A."/>
            <person name="Stajich J.E."/>
            <person name="Spatafora J.W."/>
            <person name="Visel A."/>
            <person name="Grigoriev I.V."/>
        </authorList>
    </citation>
    <scope>NUCLEOTIDE SEQUENCE [LARGE SCALE GENOMIC DNA]</scope>
    <source>
        <strain evidence="7 8">NRRL Y-17943</strain>
    </source>
</reference>
<dbReference type="GeneID" id="33559379"/>
<dbReference type="STRING" id="4999.A0A1Y1U809"/>
<feature type="compositionally biased region" description="Basic and acidic residues" evidence="5">
    <location>
        <begin position="643"/>
        <end position="655"/>
    </location>
</feature>
<dbReference type="RefSeq" id="XP_021867966.1">
    <property type="nucleotide sequence ID" value="XM_022017570.1"/>
</dbReference>
<evidence type="ECO:0000256" key="4">
    <source>
        <dbReference type="ARBA" id="ARBA00023136"/>
    </source>
</evidence>
<feature type="region of interest" description="Disordered" evidence="5">
    <location>
        <begin position="415"/>
        <end position="469"/>
    </location>
</feature>
<feature type="transmembrane region" description="Helical" evidence="6">
    <location>
        <begin position="167"/>
        <end position="185"/>
    </location>
</feature>
<keyword evidence="4 6" id="KW-0472">Membrane</keyword>
<feature type="transmembrane region" description="Helical" evidence="6">
    <location>
        <begin position="100"/>
        <end position="119"/>
    </location>
</feature>
<keyword evidence="3 6" id="KW-1133">Transmembrane helix</keyword>
<comment type="caution">
    <text evidence="7">The sequence shown here is derived from an EMBL/GenBank/DDBJ whole genome shotgun (WGS) entry which is preliminary data.</text>
</comment>
<feature type="transmembrane region" description="Helical" evidence="6">
    <location>
        <begin position="239"/>
        <end position="259"/>
    </location>
</feature>
<feature type="compositionally biased region" description="Polar residues" evidence="5">
    <location>
        <begin position="515"/>
        <end position="529"/>
    </location>
</feature>
<feature type="compositionally biased region" description="Basic and acidic residues" evidence="5">
    <location>
        <begin position="680"/>
        <end position="695"/>
    </location>
</feature>
<dbReference type="PANTHER" id="PTHR23423">
    <property type="entry name" value="ORGANIC SOLUTE TRANSPORTER-RELATED"/>
    <property type="match status" value="1"/>
</dbReference>
<sequence>MELPSFPAPSNDVSLIGTLYSPGAGTRLPIWLLALCGTFTAIATGVSIMSITLQLKNYRKPSLQRYVVRIMVMVPLYAISSLIAIFSLEAAFVIDAVRDLYEAFVIYTFFQLLITYLGGERSLLIILHGRPPAPHPTPFNWIYKPMDVSDPWTLLNLKRGVLQYVQVKPFLVIATIVLKATGLYQEGRFSADSGYTYVSILYNASICLSLYCLAMFWVCVSRDLTPFRPVPKFLCVKGILFFSFWQGIAVSLLVAAGLIKKVGVYTDAEHMSQALVDSLICFEMPIFAIAHQYAFRASDYIDPSLKHQARLPFTYALRDAFGLKDVWEDSKDTFRGQGISYQAYEPAEGALHYGLGRQKRIRAGLRYSKGGKAKYWLPTPGSSLTRGERGPIASLKRKLDKRRAAREGYAPLLPEQAARVVHDDPEESNDGFHRPEWSGLSTGLFTQSDSDGSDAASLDFDSVTDDEDNSYERARRIGYAGFPNIDVSQEEAKRKRWEEEEAILAGRRNDRTPGPSRQGSSSKVPTTENGKGKGKQAVYGACEWYDTPGNSRQVSSSSIRGRNPTGEGDWLVPAQQVDQKTSKKSRLDKLKPPMRRSQSNKSKNSAFAVGEDSDDEPPDTKSQIKRLPSDARDLVVEDPEAVEEARARERRRGEPQTKAPAHIYVHRHSPELQRVPSPRKSLDKPNGKSDPKESDPVDIEEVYSPPLPDEQPVSESVGENKPIADEMERIEQMKRAIMPTPPASRQTTMRTNFYDEDNPWA</sequence>
<keyword evidence="8" id="KW-1185">Reference proteome</keyword>
<feature type="compositionally biased region" description="Polar residues" evidence="5">
    <location>
        <begin position="548"/>
        <end position="560"/>
    </location>
</feature>
<accession>A0A1Y1U809</accession>
<keyword evidence="2 6" id="KW-0812">Transmembrane</keyword>
<feature type="transmembrane region" description="Helical" evidence="6">
    <location>
        <begin position="197"/>
        <end position="218"/>
    </location>
</feature>
<feature type="compositionally biased region" description="Low complexity" evidence="5">
    <location>
        <begin position="448"/>
        <end position="461"/>
    </location>
</feature>
<evidence type="ECO:0000256" key="1">
    <source>
        <dbReference type="ARBA" id="ARBA00004141"/>
    </source>
</evidence>
<evidence type="ECO:0000313" key="8">
    <source>
        <dbReference type="Proteomes" id="UP000193218"/>
    </source>
</evidence>
<dbReference type="Proteomes" id="UP000193218">
    <property type="component" value="Unassembled WGS sequence"/>
</dbReference>
<feature type="transmembrane region" description="Helical" evidence="6">
    <location>
        <begin position="30"/>
        <end position="53"/>
    </location>
</feature>
<feature type="compositionally biased region" description="Polar residues" evidence="5">
    <location>
        <begin position="596"/>
        <end position="605"/>
    </location>
</feature>
<dbReference type="GO" id="GO:0016020">
    <property type="term" value="C:membrane"/>
    <property type="evidence" value="ECO:0007669"/>
    <property type="project" value="UniProtKB-SubCell"/>
</dbReference>
<dbReference type="EMBL" id="NBSH01000018">
    <property type="protein sequence ID" value="ORX33656.1"/>
    <property type="molecule type" value="Genomic_DNA"/>
</dbReference>
<comment type="subcellular location">
    <subcellularLocation>
        <location evidence="1">Membrane</location>
        <topology evidence="1">Multi-pass membrane protein</topology>
    </subcellularLocation>
</comment>
<dbReference type="InParanoid" id="A0A1Y1U809"/>
<proteinExistence type="predicted"/>
<organism evidence="7 8">
    <name type="scientific">Kockovaella imperatae</name>
    <dbReference type="NCBI Taxonomy" id="4999"/>
    <lineage>
        <taxon>Eukaryota</taxon>
        <taxon>Fungi</taxon>
        <taxon>Dikarya</taxon>
        <taxon>Basidiomycota</taxon>
        <taxon>Agaricomycotina</taxon>
        <taxon>Tremellomycetes</taxon>
        <taxon>Tremellales</taxon>
        <taxon>Cuniculitremaceae</taxon>
        <taxon>Kockovaella</taxon>
    </lineage>
</organism>
<feature type="region of interest" description="Disordered" evidence="5">
    <location>
        <begin position="503"/>
        <end position="761"/>
    </location>
</feature>
<dbReference type="InterPro" id="IPR005178">
    <property type="entry name" value="Ostalpha/TMEM184C"/>
</dbReference>
<evidence type="ECO:0000256" key="5">
    <source>
        <dbReference type="SAM" id="MobiDB-lite"/>
    </source>
</evidence>
<evidence type="ECO:0000256" key="6">
    <source>
        <dbReference type="SAM" id="Phobius"/>
    </source>
</evidence>
<evidence type="ECO:0000256" key="2">
    <source>
        <dbReference type="ARBA" id="ARBA00022692"/>
    </source>
</evidence>
<feature type="transmembrane region" description="Helical" evidence="6">
    <location>
        <begin position="74"/>
        <end position="94"/>
    </location>
</feature>
<name>A0A1Y1U809_9TREE</name>
<dbReference type="Pfam" id="PF03619">
    <property type="entry name" value="Solute_trans_a"/>
    <property type="match status" value="1"/>
</dbReference>